<dbReference type="RefSeq" id="WP_104692254.1">
    <property type="nucleotide sequence ID" value="NZ_FZML01000005.1"/>
</dbReference>
<dbReference type="EMBL" id="UGJE01000002">
    <property type="protein sequence ID" value="STQ85950.1"/>
    <property type="molecule type" value="Genomic_DNA"/>
</dbReference>
<evidence type="ECO:0000313" key="1">
    <source>
        <dbReference type="EMBL" id="STQ85950.1"/>
    </source>
</evidence>
<evidence type="ECO:0000313" key="3">
    <source>
        <dbReference type="Proteomes" id="UP000029922"/>
    </source>
</evidence>
<evidence type="ECO:0000313" key="2">
    <source>
        <dbReference type="EMBL" id="TLE01088.1"/>
    </source>
</evidence>
<reference evidence="2 3" key="1">
    <citation type="journal article" date="2014" name="Genome Announc.">
        <title>Draft genome sequences of eight enterohepatic helicobacter species isolated from both laboratory and wild rodents.</title>
        <authorList>
            <person name="Sheh A."/>
            <person name="Shen Z."/>
            <person name="Fox J.G."/>
        </authorList>
    </citation>
    <scope>NUCLEOTIDE SEQUENCE [LARGE SCALE GENOMIC DNA]</scope>
    <source>
        <strain evidence="2 3">ST1</strain>
    </source>
</reference>
<evidence type="ECO:0000313" key="4">
    <source>
        <dbReference type="Proteomes" id="UP000255139"/>
    </source>
</evidence>
<dbReference type="Proteomes" id="UP000255139">
    <property type="component" value="Unassembled WGS sequence"/>
</dbReference>
<protein>
    <submittedName>
        <fullName evidence="1">Uncharacterized protein</fullName>
    </submittedName>
</protein>
<dbReference type="EMBL" id="JRPD02000003">
    <property type="protein sequence ID" value="TLE01088.1"/>
    <property type="molecule type" value="Genomic_DNA"/>
</dbReference>
<name>A0A377PTV1_9HELI</name>
<keyword evidence="4" id="KW-1185">Reference proteome</keyword>
<reference evidence="1 4" key="2">
    <citation type="submission" date="2018-06" db="EMBL/GenBank/DDBJ databases">
        <authorList>
            <consortium name="Pathogen Informatics"/>
            <person name="Doyle S."/>
        </authorList>
    </citation>
    <scope>NUCLEOTIDE SEQUENCE [LARGE SCALE GENOMIC DNA]</scope>
    <source>
        <strain evidence="1 4">NCTC12714</strain>
    </source>
</reference>
<accession>A0A377PTV1</accession>
<dbReference type="AlphaFoldDB" id="A0A377PTV1"/>
<dbReference type="OrthoDB" id="5328604at2"/>
<proteinExistence type="predicted"/>
<gene>
    <name evidence="2" type="ORF">LS73_002080</name>
    <name evidence="1" type="ORF">NCTC12714_00740</name>
</gene>
<organism evidence="1 4">
    <name type="scientific">Helicobacter muridarum</name>
    <dbReference type="NCBI Taxonomy" id="216"/>
    <lineage>
        <taxon>Bacteria</taxon>
        <taxon>Pseudomonadati</taxon>
        <taxon>Campylobacterota</taxon>
        <taxon>Epsilonproteobacteria</taxon>
        <taxon>Campylobacterales</taxon>
        <taxon>Helicobacteraceae</taxon>
        <taxon>Helicobacter</taxon>
    </lineage>
</organism>
<dbReference type="Proteomes" id="UP000029922">
    <property type="component" value="Unassembled WGS sequence"/>
</dbReference>
<dbReference type="STRING" id="216.LS73_01815"/>
<sequence length="1060" mass="123530">MNELDKIIKSAMQDFKNIKKYIRKRDVDLFLRIRNMKKRDIDFLEEICLIHIKNIQQGDKIQQNFYQMLDNFVFSSLLQRHFFSSFELFRILCYRFHLLPKRLFMREVKRYSRKIICDNLSKLTFYKIENAVNFFAPLPLNEEQSEDYLKECLNILSHSRVDTIVINPLNLVPKAHLCSHNMLQKTLISNLRVLFENSNGKTIFLENGYEFLDLLLESLKNCLMDIPRTIKVGVSLQIYYLDSIQGLDKLAVLSSQLLANDKEKLLVRFKDIDFEYQKEYFTNLQKYKANKVFANHANSRANLMACLDRYREYKRVLDASLRSFDIFIISLLCMWGMDSKISLEIEPELNFAFYRLARQKNINLISIQCYTKHFTQMLAYRLKYAHSEFLQGICSYIDMHINKQEWQKKCNDFSHSFNIAQKSISKRSTLSSNYQSILEYPKDTMSNLSLAVDSKIVSMRQYNFETFNYELQKPLKLDLNNDLSFANKLESLPCDTPNRNKLDDIIYLNADDMNRLTLQSISTPIVFSLNTQKEKDALAKAISKKEEIESNKISIMTNIISLLKDKASALFATLCQIYPDMPKDIIEEKVYLLIDTFKYYGYEYRNLTNETDSVLLAPVGNVLIYTNSLDINEIASCVAANIMIGNVSFVEDCLQARILYYLLMPILDFCPFMSLYRNSQIQMQAQILCHGDKYTESTNSLISDRGVAVVFISSFYDIYEAFCEIMKSSIANPIPMLIYTDSYIYDDAQKIFVPLNVSCSSLGDLIANLPKKTSHVSIFTYNKTEMNYAISHINTSICINGSYKLAVVSGSARIFRAGYLQPFLSRYLLHNLVSANPSNVIKKNSLYSDVIGCFGGILSVDEIEFLYNLNHNYSQYLKNLERTASVDNLYEVKKNYKMVLRVYNEDDFFHICVIMLVAHLLQIPTKISFSPTYLSKNESAKSLDIDKLSKSFLEKYISIFTLVIEEEQDFLNTLEDESLLRILQDEDIFLSKNTNTYRELKTRGIIAEYSLPILNKNLELERYVYTQYIQIEPNIFLQTQTGYKIESWLHNLTLEQQSQR</sequence>